<protein>
    <submittedName>
        <fullName evidence="3">Transposase</fullName>
    </submittedName>
</protein>
<dbReference type="Proteomes" id="UP000281498">
    <property type="component" value="Unassembled WGS sequence"/>
</dbReference>
<dbReference type="InterPro" id="IPR036397">
    <property type="entry name" value="RNaseH_sf"/>
</dbReference>
<evidence type="ECO:0000313" key="4">
    <source>
        <dbReference type="Proteomes" id="UP000281498"/>
    </source>
</evidence>
<feature type="compositionally biased region" description="Basic and acidic residues" evidence="1">
    <location>
        <begin position="669"/>
        <end position="694"/>
    </location>
</feature>
<feature type="compositionally biased region" description="Basic and acidic residues" evidence="1">
    <location>
        <begin position="648"/>
        <end position="660"/>
    </location>
</feature>
<name>A0A3A9K3J2_9BACI</name>
<sequence>MENILVNSIFEWCNDENNLLSTERVLWISPNFEDVVLIRIDDPRHLPHVRDISEITEGLKTPFVRRLSIDPYSDLLNINEEFINKHKKNRDRAWDVIKDIVNLEPSIFTEENRGQLIKECMEKNNIGKMYIYKKLKQYWVGGKVKNALLPHYNKSGGYGKTKKLTNKKIGRPSYQAQENPEMTGINVTEEDKRIFKIAIKGFYEKSNNPELKFTYEQMIRNYYHVGYHLTKSDVLAPILPNTNEVPTYRQFRYWYTNEFNPKERYLQKEGEKKYNLLAKPNVGDTSERASGPGSIFEIDATIADIYLVSSLRRNRIIGRPVVYIVKDVFSRLVTGVYVGLEGPSWLSAMLALENTYTNKKEYCRSLGLNIEDSEWPAHHLPHKILADRGEMEGFNADKLTDFLGIQVKNAPPFRADLKGIVEQHFRTINTKIRNWTPGAVHKDYKERGSKDYRLDATLTLKAFEQIIITSILEHNQKIISNYPLSSEMIANNVTPTPINLWNWGIKHKQGVLKESNIDLIRYTLMPKGSASITRQGVYFNKRYYSSKDAIEKGWFEDASIKGRKKLIISFDPRSINHIYLKNEEGKLIQYNMINKLTSEDELEPRMEDYQEYIYARMIEEDQKKSQQMQASSDFNSQISAIIEEETAKTNKEKIPGESKVSRTKQIQQNRKDEKTYHRESENWDNTLKQKESFSRKVNSTSESEQIDDDQFILDMLINKSNKRRSSNE</sequence>
<dbReference type="PROSITE" id="PS50994">
    <property type="entry name" value="INTEGRASE"/>
    <property type="match status" value="1"/>
</dbReference>
<dbReference type="Gene3D" id="3.30.420.10">
    <property type="entry name" value="Ribonuclease H-like superfamily/Ribonuclease H"/>
    <property type="match status" value="1"/>
</dbReference>
<gene>
    <name evidence="3" type="ORF">CR203_18580</name>
</gene>
<reference evidence="3 4" key="1">
    <citation type="submission" date="2017-10" db="EMBL/GenBank/DDBJ databases">
        <title>Bacillus sp. nov., a halophilic bacterium isolated from a Keqin Lake.</title>
        <authorList>
            <person name="Wang H."/>
        </authorList>
    </citation>
    <scope>NUCLEOTIDE SEQUENCE [LARGE SCALE GENOMIC DNA]</scope>
    <source>
        <strain evidence="3 4">KCTC 13187</strain>
    </source>
</reference>
<dbReference type="InterPro" id="IPR012337">
    <property type="entry name" value="RNaseH-like_sf"/>
</dbReference>
<dbReference type="SUPFAM" id="SSF53098">
    <property type="entry name" value="Ribonuclease H-like"/>
    <property type="match status" value="1"/>
</dbReference>
<feature type="region of interest" description="Disordered" evidence="1">
    <location>
        <begin position="648"/>
        <end position="709"/>
    </location>
</feature>
<dbReference type="AlphaFoldDB" id="A0A3A9K3J2"/>
<dbReference type="GO" id="GO:0003676">
    <property type="term" value="F:nucleic acid binding"/>
    <property type="evidence" value="ECO:0007669"/>
    <property type="project" value="InterPro"/>
</dbReference>
<feature type="domain" description="Integrase catalytic" evidence="2">
    <location>
        <begin position="288"/>
        <end position="503"/>
    </location>
</feature>
<dbReference type="InterPro" id="IPR015378">
    <property type="entry name" value="Transposase-like_Mu_C"/>
</dbReference>
<evidence type="ECO:0000256" key="1">
    <source>
        <dbReference type="SAM" id="MobiDB-lite"/>
    </source>
</evidence>
<dbReference type="InterPro" id="IPR001584">
    <property type="entry name" value="Integrase_cat-core"/>
</dbReference>
<dbReference type="OrthoDB" id="501284at2"/>
<evidence type="ECO:0000259" key="2">
    <source>
        <dbReference type="PROSITE" id="PS50994"/>
    </source>
</evidence>
<comment type="caution">
    <text evidence="3">The sequence shown here is derived from an EMBL/GenBank/DDBJ whole genome shotgun (WGS) entry which is preliminary data.</text>
</comment>
<organism evidence="3 4">
    <name type="scientific">Salipaludibacillus neizhouensis</name>
    <dbReference type="NCBI Taxonomy" id="885475"/>
    <lineage>
        <taxon>Bacteria</taxon>
        <taxon>Bacillati</taxon>
        <taxon>Bacillota</taxon>
        <taxon>Bacilli</taxon>
        <taxon>Bacillales</taxon>
        <taxon>Bacillaceae</taxon>
    </lineage>
</organism>
<dbReference type="EMBL" id="PDOE01000011">
    <property type="protein sequence ID" value="RKL65858.1"/>
    <property type="molecule type" value="Genomic_DNA"/>
</dbReference>
<evidence type="ECO:0000313" key="3">
    <source>
        <dbReference type="EMBL" id="RKL65858.1"/>
    </source>
</evidence>
<dbReference type="GO" id="GO:0015074">
    <property type="term" value="P:DNA integration"/>
    <property type="evidence" value="ECO:0007669"/>
    <property type="project" value="InterPro"/>
</dbReference>
<proteinExistence type="predicted"/>
<dbReference type="RefSeq" id="WP_110937879.1">
    <property type="nucleotide sequence ID" value="NZ_KZ614147.1"/>
</dbReference>
<accession>A0A3A9K3J2</accession>
<dbReference type="Pfam" id="PF09299">
    <property type="entry name" value="Mu-transpos_C"/>
    <property type="match status" value="1"/>
</dbReference>
<keyword evidence="4" id="KW-1185">Reference proteome</keyword>